<keyword evidence="6" id="KW-1185">Reference proteome</keyword>
<name>A0A928WXH8_LEPEC</name>
<keyword evidence="5" id="KW-0067">ATP-binding</keyword>
<dbReference type="SMART" id="SM00487">
    <property type="entry name" value="DEXDc"/>
    <property type="match status" value="1"/>
</dbReference>
<proteinExistence type="predicted"/>
<dbReference type="Pfam" id="PF00176">
    <property type="entry name" value="SNF2-rel_dom"/>
    <property type="match status" value="1"/>
</dbReference>
<dbReference type="RefSeq" id="WP_193989890.1">
    <property type="nucleotide sequence ID" value="NZ_JADEXP010000002.1"/>
</dbReference>
<evidence type="ECO:0000313" key="5">
    <source>
        <dbReference type="EMBL" id="MBE9065167.1"/>
    </source>
</evidence>
<reference evidence="5" key="1">
    <citation type="submission" date="2020-10" db="EMBL/GenBank/DDBJ databases">
        <authorList>
            <person name="Castelo-Branco R."/>
            <person name="Eusebio N."/>
            <person name="Adriana R."/>
            <person name="Vieira A."/>
            <person name="Brugerolle De Fraissinette N."/>
            <person name="Rezende De Castro R."/>
            <person name="Schneider M.P."/>
            <person name="Vasconcelos V."/>
            <person name="Leao P.N."/>
        </authorList>
    </citation>
    <scope>NUCLEOTIDE SEQUENCE</scope>
    <source>
        <strain evidence="5">LEGE 11479</strain>
    </source>
</reference>
<feature type="compositionally biased region" description="Basic residues" evidence="2">
    <location>
        <begin position="208"/>
        <end position="228"/>
    </location>
</feature>
<dbReference type="InterPro" id="IPR038718">
    <property type="entry name" value="SNF2-like_sf"/>
</dbReference>
<feature type="domain" description="Helicase ATP-binding" evidence="3">
    <location>
        <begin position="618"/>
        <end position="781"/>
    </location>
</feature>
<dbReference type="InterPro" id="IPR001650">
    <property type="entry name" value="Helicase_C-like"/>
</dbReference>
<dbReference type="FunFam" id="3.40.50.300:FF:000533">
    <property type="entry name" value="Helicase, Snf2 family"/>
    <property type="match status" value="1"/>
</dbReference>
<dbReference type="EMBL" id="JADEXP010000002">
    <property type="protein sequence ID" value="MBE9065167.1"/>
    <property type="molecule type" value="Genomic_DNA"/>
</dbReference>
<evidence type="ECO:0000259" key="4">
    <source>
        <dbReference type="PROSITE" id="PS51194"/>
    </source>
</evidence>
<dbReference type="Gene3D" id="3.40.50.10810">
    <property type="entry name" value="Tandem AAA-ATPase domain"/>
    <property type="match status" value="1"/>
</dbReference>
<comment type="caution">
    <text evidence="5">The sequence shown here is derived from an EMBL/GenBank/DDBJ whole genome shotgun (WGS) entry which is preliminary data.</text>
</comment>
<sequence>MTILHGSWLPAQQRFFVWAETWRRLEEVAPADLCMELHPYCLSAEEFQALPTTVDQLDLGLLVDRFQARWREYVVALPTVLTEKSVCPQLSGQPHVADVVLYPWRVSGVMLPTAVALNLLTGLPLGSEASVVGGDLRYWSHMARWSLDLMARGKFVPAVSADRGGAIATWQLLLNSAVDQARLRQFSDRMPLVCQLYQALKAPTRKTAAAKKNTKTAKTKAAKSKTTKSKTTQSKTSKAGTVEFSGDLLAIDLPSQAPPLLQDFVASVVSAKVCDLAKVQPLPATAPLSKDLPLREWVGALTQEKKKRFESSPAGLVRLNEALHTWTAPLQNLATDALDALHVGFHLMPPPSGELNWTLHYGLEASDDDVFCLDAQTIWQHPVDQLDYRGRTVDAPQEKLLAGLGRAARLCEPIKTTLSESSPSGCSLDPIQAFEFIKATANRLQDNGFGVTLPENLVDPTKSSASRLGLSVKAMTPPRKQQRLGLQSLLNFEWELSIGGQNVSQREFEQLIAQQTPLVEVNGQWVELRPQDVKAAQSFFTSRQTKNKLSVEEVLRISSGDGQLIDKLPVVAFHASGKLDELITTLTTGNQSLEEMEEPDGFEGKLRPYQARGVSWLTFLEQWGLGACLADDMGLGKTIQLIAFLLNLKQEAVLSKPVLLVCPTSVLSNWQREVKRFGPELTTLVYHGDKRPKGATFVKQARETNLIVTSYTLVYRDLKELKRVDWQGLVLDEAQNIKNSDAKQSKAVRELESDFRIALTGTPVENRLSELWSIMDFLNPNYLGPKNFFQRRFATPIERYGDTDSLRTLRGLVQPFILRRLKTDRTIIQDLPEKQEMTVFCGLSAEQGRLYQKAVDEALANIDEADGVKRRGMILGLLVKLKQICNHPAQYLKQASLGKQRRSAKLQRLNEMLEEVISEGDRALIFTQFAEWGNLLQSHLKEHLGEDALFLYGSTSQPAREAMVDRFQQDPNGPKLFILSLKAGGVGLNLTRANHVFHFDRWWNPAVENQATDRAFRIGQTRNVQVHKFVCSGTLEERINDMIESKKALAEQVVGAGEQWLTELDTDQLRELLLLDRKAVIDES</sequence>
<dbReference type="SUPFAM" id="SSF52540">
    <property type="entry name" value="P-loop containing nucleoside triphosphate hydrolases"/>
    <property type="match status" value="2"/>
</dbReference>
<protein>
    <submittedName>
        <fullName evidence="5">DEAD/DEAH box helicase</fullName>
    </submittedName>
</protein>
<dbReference type="Pfam" id="PF12419">
    <property type="entry name" value="DUF3670"/>
    <property type="match status" value="1"/>
</dbReference>
<evidence type="ECO:0000259" key="3">
    <source>
        <dbReference type="PROSITE" id="PS51192"/>
    </source>
</evidence>
<feature type="region of interest" description="Disordered" evidence="2">
    <location>
        <begin position="207"/>
        <end position="237"/>
    </location>
</feature>
<dbReference type="PROSITE" id="PS51192">
    <property type="entry name" value="HELICASE_ATP_BIND_1"/>
    <property type="match status" value="1"/>
</dbReference>
<dbReference type="InterPro" id="IPR027417">
    <property type="entry name" value="P-loop_NTPase"/>
</dbReference>
<feature type="domain" description="Helicase C-terminal" evidence="4">
    <location>
        <begin position="908"/>
        <end position="1065"/>
    </location>
</feature>
<dbReference type="CDD" id="cd18012">
    <property type="entry name" value="DEXQc_arch_SWI2_SNF2"/>
    <property type="match status" value="1"/>
</dbReference>
<dbReference type="InterPro" id="IPR022138">
    <property type="entry name" value="DUF3670"/>
</dbReference>
<dbReference type="GO" id="GO:0005524">
    <property type="term" value="F:ATP binding"/>
    <property type="evidence" value="ECO:0007669"/>
    <property type="project" value="InterPro"/>
</dbReference>
<dbReference type="GO" id="GO:0016787">
    <property type="term" value="F:hydrolase activity"/>
    <property type="evidence" value="ECO:0007669"/>
    <property type="project" value="UniProtKB-KW"/>
</dbReference>
<dbReference type="AlphaFoldDB" id="A0A928WXH8"/>
<dbReference type="SMART" id="SM00490">
    <property type="entry name" value="HELICc"/>
    <property type="match status" value="1"/>
</dbReference>
<gene>
    <name evidence="5" type="ORF">IQ260_00690</name>
</gene>
<dbReference type="InterPro" id="IPR000330">
    <property type="entry name" value="SNF2_N"/>
</dbReference>
<organism evidence="5 6">
    <name type="scientific">Leptolyngbya cf. ectocarpi LEGE 11479</name>
    <dbReference type="NCBI Taxonomy" id="1828722"/>
    <lineage>
        <taxon>Bacteria</taxon>
        <taxon>Bacillati</taxon>
        <taxon>Cyanobacteriota</taxon>
        <taxon>Cyanophyceae</taxon>
        <taxon>Leptolyngbyales</taxon>
        <taxon>Leptolyngbyaceae</taxon>
        <taxon>Leptolyngbya group</taxon>
        <taxon>Leptolyngbya</taxon>
    </lineage>
</organism>
<accession>A0A928WXH8</accession>
<keyword evidence="5" id="KW-0547">Nucleotide-binding</keyword>
<evidence type="ECO:0000256" key="2">
    <source>
        <dbReference type="SAM" id="MobiDB-lite"/>
    </source>
</evidence>
<evidence type="ECO:0000256" key="1">
    <source>
        <dbReference type="ARBA" id="ARBA00022801"/>
    </source>
</evidence>
<evidence type="ECO:0000313" key="6">
    <source>
        <dbReference type="Proteomes" id="UP000615026"/>
    </source>
</evidence>
<dbReference type="GO" id="GO:0004386">
    <property type="term" value="F:helicase activity"/>
    <property type="evidence" value="ECO:0007669"/>
    <property type="project" value="UniProtKB-KW"/>
</dbReference>
<keyword evidence="1" id="KW-0378">Hydrolase</keyword>
<dbReference type="InterPro" id="IPR014001">
    <property type="entry name" value="Helicase_ATP-bd"/>
</dbReference>
<dbReference type="InterPro" id="IPR049730">
    <property type="entry name" value="SNF2/RAD54-like_C"/>
</dbReference>
<dbReference type="Proteomes" id="UP000615026">
    <property type="component" value="Unassembled WGS sequence"/>
</dbReference>
<keyword evidence="5" id="KW-0347">Helicase</keyword>
<dbReference type="Pfam" id="PF00271">
    <property type="entry name" value="Helicase_C"/>
    <property type="match status" value="1"/>
</dbReference>
<dbReference type="CDD" id="cd18793">
    <property type="entry name" value="SF2_C_SNF"/>
    <property type="match status" value="1"/>
</dbReference>
<dbReference type="PANTHER" id="PTHR10799">
    <property type="entry name" value="SNF2/RAD54 HELICASE FAMILY"/>
    <property type="match status" value="1"/>
</dbReference>
<dbReference type="PROSITE" id="PS51194">
    <property type="entry name" value="HELICASE_CTER"/>
    <property type="match status" value="1"/>
</dbReference>
<dbReference type="Gene3D" id="3.40.50.300">
    <property type="entry name" value="P-loop containing nucleotide triphosphate hydrolases"/>
    <property type="match status" value="1"/>
</dbReference>